<feature type="region of interest" description="Disordered" evidence="1">
    <location>
        <begin position="520"/>
        <end position="626"/>
    </location>
</feature>
<sequence>MPDPSQSTKSRKQQPFDTGNSAPNPHDSDIDEHKRLTWGRLRPISSEYSDDEDISSTTVPRANNTRSLVSPISNNHEIGYRDSSVSEIESIHFSRQVEDRKGSEAITWPHHSPSIKKQEPVVKQTQGTQNLWNIAEMYRNAKGIYKVGPKGEGQKLWTSYQKAREVKRDLTEIREITPWKQIPQIVKETRRQSTEDEDVKAIYKAGPKGEGQKLWSSYKKARGVREDFAELEDIAPLKLSSLLAQETRRQSTEIEDARAIYKAEPKGEGQKLWSIYKRARGVHRDLTDTKEVTPMKSSRLPAQGTRGQFANIKGLTPTEPVPKRTPEPRRPSAGLTASPPSRATSVQIASSVRRDATEQPKLRSQDVRKDSEATRASRELPFGIHPEIQRFIDTAKPLPPVPRLQPAPKLRPQIESKALPPLLHLQERTKPRSKPHVDASSSRPVRAPHHTRNAANKFTAPPWWGLAGSEMIPDLQTPNPTYTKAKPAKSSSTKPLISRPQPISAMSHTANVPAEMGGVGGPTPLRPLPNTMSERQKGKQKGQPSSKGLVFPKKWYDNLPTLATAHKERQDSDASFQCAGIDGPSQYPPREGPNRFVHAPSDDAANMPSPLFSRSSGAKTGGFEGRDTKFYQPYVEVLEEYNEGGMT</sequence>
<feature type="region of interest" description="Disordered" evidence="1">
    <location>
        <begin position="1"/>
        <end position="70"/>
    </location>
</feature>
<proteinExistence type="predicted"/>
<gene>
    <name evidence="2" type="ORF">CC86DRAFT_377359</name>
</gene>
<feature type="compositionally biased region" description="Polar residues" evidence="1">
    <location>
        <begin position="1"/>
        <end position="23"/>
    </location>
</feature>
<dbReference type="OrthoDB" id="3800245at2759"/>
<dbReference type="AlphaFoldDB" id="A0A6A7AFV1"/>
<feature type="compositionally biased region" description="Basic and acidic residues" evidence="1">
    <location>
        <begin position="321"/>
        <end position="330"/>
    </location>
</feature>
<evidence type="ECO:0000313" key="3">
    <source>
        <dbReference type="Proteomes" id="UP000799424"/>
    </source>
</evidence>
<reference evidence="2" key="1">
    <citation type="journal article" date="2020" name="Stud. Mycol.">
        <title>101 Dothideomycetes genomes: a test case for predicting lifestyles and emergence of pathogens.</title>
        <authorList>
            <person name="Haridas S."/>
            <person name="Albert R."/>
            <person name="Binder M."/>
            <person name="Bloem J."/>
            <person name="Labutti K."/>
            <person name="Salamov A."/>
            <person name="Andreopoulos B."/>
            <person name="Baker S."/>
            <person name="Barry K."/>
            <person name="Bills G."/>
            <person name="Bluhm B."/>
            <person name="Cannon C."/>
            <person name="Castanera R."/>
            <person name="Culley D."/>
            <person name="Daum C."/>
            <person name="Ezra D."/>
            <person name="Gonzalez J."/>
            <person name="Henrissat B."/>
            <person name="Kuo A."/>
            <person name="Liang C."/>
            <person name="Lipzen A."/>
            <person name="Lutzoni F."/>
            <person name="Magnuson J."/>
            <person name="Mondo S."/>
            <person name="Nolan M."/>
            <person name="Ohm R."/>
            <person name="Pangilinan J."/>
            <person name="Park H.-J."/>
            <person name="Ramirez L."/>
            <person name="Alfaro M."/>
            <person name="Sun H."/>
            <person name="Tritt A."/>
            <person name="Yoshinaga Y."/>
            <person name="Zwiers L.-H."/>
            <person name="Turgeon B."/>
            <person name="Goodwin S."/>
            <person name="Spatafora J."/>
            <person name="Crous P."/>
            <person name="Grigoriev I."/>
        </authorList>
    </citation>
    <scope>NUCLEOTIDE SEQUENCE</scope>
    <source>
        <strain evidence="2">CBS 113818</strain>
    </source>
</reference>
<evidence type="ECO:0000256" key="1">
    <source>
        <dbReference type="SAM" id="MobiDB-lite"/>
    </source>
</evidence>
<accession>A0A6A7AFV1</accession>
<feature type="compositionally biased region" description="Basic and acidic residues" evidence="1">
    <location>
        <begin position="352"/>
        <end position="378"/>
    </location>
</feature>
<protein>
    <submittedName>
        <fullName evidence="2">Uncharacterized protein</fullName>
    </submittedName>
</protein>
<feature type="compositionally biased region" description="Polar residues" evidence="1">
    <location>
        <begin position="57"/>
        <end position="70"/>
    </location>
</feature>
<evidence type="ECO:0000313" key="2">
    <source>
        <dbReference type="EMBL" id="KAF2832142.1"/>
    </source>
</evidence>
<dbReference type="Proteomes" id="UP000799424">
    <property type="component" value="Unassembled WGS sequence"/>
</dbReference>
<feature type="region of interest" description="Disordered" evidence="1">
    <location>
        <begin position="287"/>
        <end position="449"/>
    </location>
</feature>
<feature type="compositionally biased region" description="Polar residues" evidence="1">
    <location>
        <begin position="338"/>
        <end position="350"/>
    </location>
</feature>
<feature type="compositionally biased region" description="Basic and acidic residues" evidence="1">
    <location>
        <begin position="26"/>
        <end position="35"/>
    </location>
</feature>
<keyword evidence="3" id="KW-1185">Reference proteome</keyword>
<dbReference type="EMBL" id="MU006217">
    <property type="protein sequence ID" value="KAF2832142.1"/>
    <property type="molecule type" value="Genomic_DNA"/>
</dbReference>
<name>A0A6A7AFV1_9PLEO</name>
<organism evidence="2 3">
    <name type="scientific">Ophiobolus disseminans</name>
    <dbReference type="NCBI Taxonomy" id="1469910"/>
    <lineage>
        <taxon>Eukaryota</taxon>
        <taxon>Fungi</taxon>
        <taxon>Dikarya</taxon>
        <taxon>Ascomycota</taxon>
        <taxon>Pezizomycotina</taxon>
        <taxon>Dothideomycetes</taxon>
        <taxon>Pleosporomycetidae</taxon>
        <taxon>Pleosporales</taxon>
        <taxon>Pleosporineae</taxon>
        <taxon>Phaeosphaeriaceae</taxon>
        <taxon>Ophiobolus</taxon>
    </lineage>
</organism>